<feature type="domain" description="KIB1-4 beta-propeller" evidence="1">
    <location>
        <begin position="14"/>
        <end position="101"/>
    </location>
</feature>
<dbReference type="eggNOG" id="ENOG502S8EZ">
    <property type="taxonomic scope" value="Eukaryota"/>
</dbReference>
<protein>
    <recommendedName>
        <fullName evidence="1">KIB1-4 beta-propeller domain-containing protein</fullName>
    </recommendedName>
</protein>
<feature type="domain" description="KIB1-4 beta-propeller" evidence="1">
    <location>
        <begin position="120"/>
        <end position="207"/>
    </location>
</feature>
<reference evidence="2 3" key="1">
    <citation type="journal article" date="2013" name="Proc. Natl. Acad. Sci. U.S.A.">
        <title>Fine-scale variation in meiotic recombination in Mimulus inferred from population shotgun sequencing.</title>
        <authorList>
            <person name="Hellsten U."/>
            <person name="Wright K.M."/>
            <person name="Jenkins J."/>
            <person name="Shu S."/>
            <person name="Yuan Y."/>
            <person name="Wessler S.R."/>
            <person name="Schmutz J."/>
            <person name="Willis J.H."/>
            <person name="Rokhsar D.S."/>
        </authorList>
    </citation>
    <scope>NUCLEOTIDE SEQUENCE [LARGE SCALE GENOMIC DNA]</scope>
    <source>
        <strain evidence="3">cv. DUN x IM62</strain>
    </source>
</reference>
<name>A0A022R020_ERYGU</name>
<dbReference type="Pfam" id="PF03478">
    <property type="entry name" value="Beta-prop_KIB1-4"/>
    <property type="match status" value="2"/>
</dbReference>
<dbReference type="AlphaFoldDB" id="A0A022R020"/>
<dbReference type="PhylomeDB" id="A0A022R020"/>
<dbReference type="InterPro" id="IPR005174">
    <property type="entry name" value="KIB1-4_b-propeller"/>
</dbReference>
<sequence>MITHGKSVEKHLIYNPSEKRSCTLDSFPVLDGKKVLGSSYGWLILVELVDDNDYGDCCLFNPITNDIIKLPKLINPCDYNQCILTKPPTEPNCYILFNVYRATNDRALDHSSRLYEIWLIESTQSCGGELLMVQKIYPFINDSYEGMNFAVFRIDTNPMKCIELQNIGNRTIFVSLNGAGYCCPSIGTKPNSIYHTNEDDRNLDKNLDRELHIFDLEDRSTKSILPSSNVAANKSIMTSWIQHEIFHST</sequence>
<dbReference type="EMBL" id="KI630781">
    <property type="protein sequence ID" value="EYU33264.1"/>
    <property type="molecule type" value="Genomic_DNA"/>
</dbReference>
<evidence type="ECO:0000313" key="3">
    <source>
        <dbReference type="Proteomes" id="UP000030748"/>
    </source>
</evidence>
<dbReference type="Proteomes" id="UP000030748">
    <property type="component" value="Unassembled WGS sequence"/>
</dbReference>
<dbReference type="PANTHER" id="PTHR40891">
    <property type="entry name" value="DUF295 DOMAIN-CONTAINING PROTEIN"/>
    <property type="match status" value="1"/>
</dbReference>
<gene>
    <name evidence="2" type="ORF">MIMGU_mgv1a018818mg</name>
</gene>
<keyword evidence="3" id="KW-1185">Reference proteome</keyword>
<evidence type="ECO:0000313" key="2">
    <source>
        <dbReference type="EMBL" id="EYU33264.1"/>
    </source>
</evidence>
<accession>A0A022R020</accession>
<evidence type="ECO:0000259" key="1">
    <source>
        <dbReference type="Pfam" id="PF03478"/>
    </source>
</evidence>
<dbReference type="PANTHER" id="PTHR40891:SF1">
    <property type="entry name" value="DUF295 DOMAIN-CONTAINING PROTEIN"/>
    <property type="match status" value="1"/>
</dbReference>
<organism evidence="2 3">
    <name type="scientific">Erythranthe guttata</name>
    <name type="common">Yellow monkey flower</name>
    <name type="synonym">Mimulus guttatus</name>
    <dbReference type="NCBI Taxonomy" id="4155"/>
    <lineage>
        <taxon>Eukaryota</taxon>
        <taxon>Viridiplantae</taxon>
        <taxon>Streptophyta</taxon>
        <taxon>Embryophyta</taxon>
        <taxon>Tracheophyta</taxon>
        <taxon>Spermatophyta</taxon>
        <taxon>Magnoliopsida</taxon>
        <taxon>eudicotyledons</taxon>
        <taxon>Gunneridae</taxon>
        <taxon>Pentapetalae</taxon>
        <taxon>asterids</taxon>
        <taxon>lamiids</taxon>
        <taxon>Lamiales</taxon>
        <taxon>Phrymaceae</taxon>
        <taxon>Erythranthe</taxon>
    </lineage>
</organism>
<proteinExistence type="predicted"/>